<dbReference type="FunFam" id="2.10.110.10:FF:000001">
    <property type="entry name" value="Cysteine and glycine-rich protein 1"/>
    <property type="match status" value="1"/>
</dbReference>
<keyword evidence="7 11" id="KW-0440">LIM domain</keyword>
<dbReference type="InterPro" id="IPR001781">
    <property type="entry name" value="Znf_LIM"/>
</dbReference>
<protein>
    <recommendedName>
        <fullName evidence="10">Cysteine-rich protein 1</fullName>
    </recommendedName>
</protein>
<dbReference type="PANTHER" id="PTHR24215:SF35">
    <property type="entry name" value="MUSCLE LIM PROTEIN MLP84B"/>
    <property type="match status" value="1"/>
</dbReference>
<dbReference type="Pfam" id="PF00412">
    <property type="entry name" value="LIM"/>
    <property type="match status" value="2"/>
</dbReference>
<dbReference type="PROSITE" id="PS50023">
    <property type="entry name" value="LIM_DOMAIN_2"/>
    <property type="match status" value="2"/>
</dbReference>
<keyword evidence="2" id="KW-0488">Methylation</keyword>
<dbReference type="Proteomes" id="UP000663845">
    <property type="component" value="Unassembled WGS sequence"/>
</dbReference>
<dbReference type="FunFam" id="2.10.110.10:FF:000054">
    <property type="entry name" value="Cysteine-rich protein 1"/>
    <property type="match status" value="1"/>
</dbReference>
<feature type="compositionally biased region" description="Polar residues" evidence="12">
    <location>
        <begin position="206"/>
        <end position="227"/>
    </location>
</feature>
<gene>
    <name evidence="14" type="ORF">JYZ213_LOCUS18670</name>
</gene>
<dbReference type="EMBL" id="CAJNOG010000183">
    <property type="protein sequence ID" value="CAF1050848.1"/>
    <property type="molecule type" value="Genomic_DNA"/>
</dbReference>
<comment type="subcellular location">
    <subcellularLocation>
        <location evidence="1">Nucleus</location>
    </subcellularLocation>
</comment>
<keyword evidence="8" id="KW-0539">Nucleus</keyword>
<dbReference type="PANTHER" id="PTHR24215">
    <property type="entry name" value="RHO-GTPASE-ACTIVATING PROTEIN LRG1"/>
    <property type="match status" value="1"/>
</dbReference>
<evidence type="ECO:0000259" key="13">
    <source>
        <dbReference type="PROSITE" id="PS50023"/>
    </source>
</evidence>
<evidence type="ECO:0000313" key="15">
    <source>
        <dbReference type="Proteomes" id="UP000663845"/>
    </source>
</evidence>
<dbReference type="PROSITE" id="PS00478">
    <property type="entry name" value="LIM_DOMAIN_1"/>
    <property type="match status" value="2"/>
</dbReference>
<dbReference type="SMART" id="SM00132">
    <property type="entry name" value="LIM"/>
    <property type="match status" value="2"/>
</dbReference>
<dbReference type="CDD" id="cd09326">
    <property type="entry name" value="LIM_CRP_like"/>
    <property type="match status" value="2"/>
</dbReference>
<evidence type="ECO:0000256" key="9">
    <source>
        <dbReference type="ARBA" id="ARBA00055254"/>
    </source>
</evidence>
<evidence type="ECO:0000256" key="1">
    <source>
        <dbReference type="ARBA" id="ARBA00004123"/>
    </source>
</evidence>
<feature type="compositionally biased region" description="Basic and acidic residues" evidence="12">
    <location>
        <begin position="1"/>
        <end position="11"/>
    </location>
</feature>
<feature type="domain" description="LIM zinc-binding" evidence="13">
    <location>
        <begin position="78"/>
        <end position="138"/>
    </location>
</feature>
<comment type="caution">
    <text evidence="14">The sequence shown here is derived from an EMBL/GenBank/DDBJ whole genome shotgun (WGS) entry which is preliminary data.</text>
</comment>
<dbReference type="AlphaFoldDB" id="A0A814KD28"/>
<keyword evidence="6" id="KW-0007">Acetylation</keyword>
<evidence type="ECO:0000256" key="5">
    <source>
        <dbReference type="ARBA" id="ARBA00022833"/>
    </source>
</evidence>
<feature type="compositionally biased region" description="Low complexity" evidence="12">
    <location>
        <begin position="183"/>
        <end position="194"/>
    </location>
</feature>
<comment type="function">
    <text evidence="9">Seems to have a role in zinc absorption and may function as an intracellular zinc transport protein.</text>
</comment>
<name>A0A814KD28_9BILA</name>
<evidence type="ECO:0000256" key="11">
    <source>
        <dbReference type="PROSITE-ProRule" id="PRU00125"/>
    </source>
</evidence>
<keyword evidence="4" id="KW-0677">Repeat</keyword>
<reference evidence="14" key="1">
    <citation type="submission" date="2021-02" db="EMBL/GenBank/DDBJ databases">
        <authorList>
            <person name="Nowell W R."/>
        </authorList>
    </citation>
    <scope>NUCLEOTIDE SEQUENCE</scope>
</reference>
<evidence type="ECO:0000256" key="6">
    <source>
        <dbReference type="ARBA" id="ARBA00022990"/>
    </source>
</evidence>
<dbReference type="GO" id="GO:0046872">
    <property type="term" value="F:metal ion binding"/>
    <property type="evidence" value="ECO:0007669"/>
    <property type="project" value="UniProtKB-KW"/>
</dbReference>
<evidence type="ECO:0000256" key="7">
    <source>
        <dbReference type="ARBA" id="ARBA00023038"/>
    </source>
</evidence>
<evidence type="ECO:0000256" key="8">
    <source>
        <dbReference type="ARBA" id="ARBA00023242"/>
    </source>
</evidence>
<keyword evidence="3 11" id="KW-0479">Metal-binding</keyword>
<evidence type="ECO:0000256" key="3">
    <source>
        <dbReference type="ARBA" id="ARBA00022723"/>
    </source>
</evidence>
<feature type="region of interest" description="Disordered" evidence="12">
    <location>
        <begin position="1"/>
        <end position="21"/>
    </location>
</feature>
<evidence type="ECO:0000256" key="2">
    <source>
        <dbReference type="ARBA" id="ARBA00022481"/>
    </source>
</evidence>
<evidence type="ECO:0000313" key="14">
    <source>
        <dbReference type="EMBL" id="CAF1050848.1"/>
    </source>
</evidence>
<dbReference type="SUPFAM" id="SSF57716">
    <property type="entry name" value="Glucocorticoid receptor-like (DNA-binding domain)"/>
    <property type="match status" value="4"/>
</dbReference>
<evidence type="ECO:0000256" key="4">
    <source>
        <dbReference type="ARBA" id="ARBA00022737"/>
    </source>
</evidence>
<feature type="region of interest" description="Disordered" evidence="12">
    <location>
        <begin position="143"/>
        <end position="227"/>
    </location>
</feature>
<dbReference type="GO" id="GO:0005634">
    <property type="term" value="C:nucleus"/>
    <property type="evidence" value="ECO:0007669"/>
    <property type="project" value="UniProtKB-SubCell"/>
</dbReference>
<sequence>MRRRTEFEKNMRRTPPSPTPRFSRTFDLLLSRFPDSANLSAISNNTTPPIMSSFRGNFQSDEKSGSKPAQWRAPVSAPLCALCNKTVYPAEEVNGAGQKYHKLCLKCTSCNTLLTSGSLNERDKKIYCVGCYRRQFGPRGVGRGLATALPTDLDTPPSSPSSHREENDSISELNNSDDIGFHRGTSIGSSPSRTSSDDDSRHTNSLPFTTQVTTREKPTTINRPSSTLTNIPAFKMMNISQNICPRCSKTVYSAEEVKAAGKSFHKRCYSCAHCKGSISGAHYCVHDGELYDNNCYQRLFGPKGVGFGVGAGALSTGK</sequence>
<organism evidence="14 15">
    <name type="scientific">Adineta steineri</name>
    <dbReference type="NCBI Taxonomy" id="433720"/>
    <lineage>
        <taxon>Eukaryota</taxon>
        <taxon>Metazoa</taxon>
        <taxon>Spiralia</taxon>
        <taxon>Gnathifera</taxon>
        <taxon>Rotifera</taxon>
        <taxon>Eurotatoria</taxon>
        <taxon>Bdelloidea</taxon>
        <taxon>Adinetida</taxon>
        <taxon>Adinetidae</taxon>
        <taxon>Adineta</taxon>
    </lineage>
</organism>
<feature type="domain" description="LIM zinc-binding" evidence="13">
    <location>
        <begin position="242"/>
        <end position="302"/>
    </location>
</feature>
<dbReference type="Gene3D" id="2.10.110.10">
    <property type="entry name" value="Cysteine Rich Protein"/>
    <property type="match status" value="2"/>
</dbReference>
<dbReference type="GO" id="GO:0030036">
    <property type="term" value="P:actin cytoskeleton organization"/>
    <property type="evidence" value="ECO:0007669"/>
    <property type="project" value="TreeGrafter"/>
</dbReference>
<proteinExistence type="predicted"/>
<dbReference type="GO" id="GO:0005737">
    <property type="term" value="C:cytoplasm"/>
    <property type="evidence" value="ECO:0007669"/>
    <property type="project" value="TreeGrafter"/>
</dbReference>
<accession>A0A814KD28</accession>
<evidence type="ECO:0000256" key="12">
    <source>
        <dbReference type="SAM" id="MobiDB-lite"/>
    </source>
</evidence>
<evidence type="ECO:0000256" key="10">
    <source>
        <dbReference type="ARBA" id="ARBA00072537"/>
    </source>
</evidence>
<keyword evidence="5 11" id="KW-0862">Zinc</keyword>